<dbReference type="InterPro" id="IPR002545">
    <property type="entry name" value="CheW-lke_dom"/>
</dbReference>
<dbReference type="EMBL" id="FOWZ01000001">
    <property type="protein sequence ID" value="SFO97102.1"/>
    <property type="molecule type" value="Genomic_DNA"/>
</dbReference>
<evidence type="ECO:0000313" key="2">
    <source>
        <dbReference type="EMBL" id="SFO97102.1"/>
    </source>
</evidence>
<dbReference type="GO" id="GO:0006935">
    <property type="term" value="P:chemotaxis"/>
    <property type="evidence" value="ECO:0007669"/>
    <property type="project" value="InterPro"/>
</dbReference>
<dbReference type="PANTHER" id="PTHR22617">
    <property type="entry name" value="CHEMOTAXIS SENSOR HISTIDINE KINASE-RELATED"/>
    <property type="match status" value="1"/>
</dbReference>
<dbReference type="GO" id="GO:0007165">
    <property type="term" value="P:signal transduction"/>
    <property type="evidence" value="ECO:0007669"/>
    <property type="project" value="InterPro"/>
</dbReference>
<dbReference type="SMART" id="SM00260">
    <property type="entry name" value="CheW"/>
    <property type="match status" value="1"/>
</dbReference>
<gene>
    <name evidence="2" type="ORF">SAMN04488060_1042</name>
</gene>
<dbReference type="GO" id="GO:0005829">
    <property type="term" value="C:cytosol"/>
    <property type="evidence" value="ECO:0007669"/>
    <property type="project" value="TreeGrafter"/>
</dbReference>
<dbReference type="STRING" id="604088.SAMN04488060_1042"/>
<accession>A0A1I5LIW4</accession>
<dbReference type="SUPFAM" id="SSF50341">
    <property type="entry name" value="CheW-like"/>
    <property type="match status" value="1"/>
</dbReference>
<evidence type="ECO:0000313" key="3">
    <source>
        <dbReference type="Proteomes" id="UP000199331"/>
    </source>
</evidence>
<dbReference type="Gene3D" id="2.30.30.40">
    <property type="entry name" value="SH3 Domains"/>
    <property type="match status" value="1"/>
</dbReference>
<dbReference type="Pfam" id="PF01584">
    <property type="entry name" value="CheW"/>
    <property type="match status" value="1"/>
</dbReference>
<feature type="domain" description="CheW-like" evidence="1">
    <location>
        <begin position="2"/>
        <end position="141"/>
    </location>
</feature>
<sequence length="144" mass="14915">MNDLLLMCTIAGRNAAIPALRVQTVLEIDSITPIPGTPDFICGLTPLRSQALTVVDCALALGFDEPCSSPDRRAAVVEIDGHLYALLVDSAQDVSQAESDLVAIPGGLGDGWQRAGLGMVETENGPVVLVDIEKIIAGPPALAA</sequence>
<proteinExistence type="predicted"/>
<organism evidence="2 3">
    <name type="scientific">Qipengyuania nanhaisediminis</name>
    <dbReference type="NCBI Taxonomy" id="604088"/>
    <lineage>
        <taxon>Bacteria</taxon>
        <taxon>Pseudomonadati</taxon>
        <taxon>Pseudomonadota</taxon>
        <taxon>Alphaproteobacteria</taxon>
        <taxon>Sphingomonadales</taxon>
        <taxon>Erythrobacteraceae</taxon>
        <taxon>Qipengyuania</taxon>
    </lineage>
</organism>
<dbReference type="InterPro" id="IPR036061">
    <property type="entry name" value="CheW-like_dom_sf"/>
</dbReference>
<dbReference type="Proteomes" id="UP000199331">
    <property type="component" value="Unassembled WGS sequence"/>
</dbReference>
<dbReference type="PANTHER" id="PTHR22617:SF23">
    <property type="entry name" value="CHEMOTAXIS PROTEIN CHEW"/>
    <property type="match status" value="1"/>
</dbReference>
<dbReference type="RefSeq" id="WP_090477987.1">
    <property type="nucleotide sequence ID" value="NZ_FOWZ01000001.1"/>
</dbReference>
<dbReference type="AlphaFoldDB" id="A0A1I5LIW4"/>
<name>A0A1I5LIW4_9SPHN</name>
<protein>
    <submittedName>
        <fullName evidence="2">Purine-binding chemotaxis protein CheW</fullName>
    </submittedName>
</protein>
<dbReference type="PROSITE" id="PS50851">
    <property type="entry name" value="CHEW"/>
    <property type="match status" value="1"/>
</dbReference>
<dbReference type="OrthoDB" id="7390823at2"/>
<keyword evidence="3" id="KW-1185">Reference proteome</keyword>
<reference evidence="3" key="1">
    <citation type="submission" date="2016-10" db="EMBL/GenBank/DDBJ databases">
        <authorList>
            <person name="Varghese N."/>
            <person name="Submissions S."/>
        </authorList>
    </citation>
    <scope>NUCLEOTIDE SEQUENCE [LARGE SCALE GENOMIC DNA]</scope>
    <source>
        <strain evidence="3">CGMCC 1.7715</strain>
    </source>
</reference>
<dbReference type="InterPro" id="IPR039315">
    <property type="entry name" value="CheW"/>
</dbReference>
<dbReference type="Gene3D" id="2.40.50.180">
    <property type="entry name" value="CheA-289, Domain 4"/>
    <property type="match status" value="1"/>
</dbReference>
<evidence type="ECO:0000259" key="1">
    <source>
        <dbReference type="PROSITE" id="PS50851"/>
    </source>
</evidence>